<name>T0ZHF3_9ZZZZ</name>
<dbReference type="Pfam" id="PF03652">
    <property type="entry name" value="RuvX"/>
    <property type="match status" value="1"/>
</dbReference>
<dbReference type="GO" id="GO:0016787">
    <property type="term" value="F:hydrolase activity"/>
    <property type="evidence" value="ECO:0007669"/>
    <property type="project" value="UniProtKB-KW"/>
</dbReference>
<organism evidence="1">
    <name type="scientific">mine drainage metagenome</name>
    <dbReference type="NCBI Taxonomy" id="410659"/>
    <lineage>
        <taxon>unclassified sequences</taxon>
        <taxon>metagenomes</taxon>
        <taxon>ecological metagenomes</taxon>
    </lineage>
</organism>
<reference evidence="1" key="1">
    <citation type="submission" date="2013-08" db="EMBL/GenBank/DDBJ databases">
        <authorList>
            <person name="Mendez C."/>
            <person name="Richter M."/>
            <person name="Ferrer M."/>
            <person name="Sanchez J."/>
        </authorList>
    </citation>
    <scope>NUCLEOTIDE SEQUENCE</scope>
</reference>
<dbReference type="InterPro" id="IPR012337">
    <property type="entry name" value="RNaseH-like_sf"/>
</dbReference>
<feature type="non-terminal residue" evidence="1">
    <location>
        <position position="1"/>
    </location>
</feature>
<sequence length="78" mass="8091">LGLDGGEGPAVVEARGFGAAVARATGLPVSFSDERFTTRQAERSLIDQGVSRRRRREVGDRVAAALLLQGVLAAGTPS</sequence>
<dbReference type="InterPro" id="IPR037027">
    <property type="entry name" value="YqgF/RNaseH-like_dom_sf"/>
</dbReference>
<dbReference type="AlphaFoldDB" id="T0ZHF3"/>
<dbReference type="Gene3D" id="3.30.420.140">
    <property type="entry name" value="YqgF/RNase H-like domain"/>
    <property type="match status" value="1"/>
</dbReference>
<dbReference type="InterPro" id="IPR005227">
    <property type="entry name" value="YqgF"/>
</dbReference>
<dbReference type="GO" id="GO:0006364">
    <property type="term" value="P:rRNA processing"/>
    <property type="evidence" value="ECO:0007669"/>
    <property type="project" value="InterPro"/>
</dbReference>
<proteinExistence type="predicted"/>
<gene>
    <name evidence="1" type="ORF">B1A_21271</name>
</gene>
<comment type="caution">
    <text evidence="1">The sequence shown here is derived from an EMBL/GenBank/DDBJ whole genome shotgun (WGS) entry which is preliminary data.</text>
</comment>
<protein>
    <submittedName>
        <fullName evidence="1">Resolvase, holliday junction-type, YqgF-like protein</fullName>
        <ecNumber evidence="1">3.1.-.-</ecNumber>
    </submittedName>
</protein>
<dbReference type="NCBIfam" id="TIGR00250">
    <property type="entry name" value="RNAse_H_YqgF"/>
    <property type="match status" value="1"/>
</dbReference>
<reference evidence="1" key="2">
    <citation type="journal article" date="2014" name="ISME J.">
        <title>Microbial stratification in low pH oxic and suboxic macroscopic growths along an acid mine drainage.</title>
        <authorList>
            <person name="Mendez-Garcia C."/>
            <person name="Mesa V."/>
            <person name="Sprenger R.R."/>
            <person name="Richter M."/>
            <person name="Diez M.S."/>
            <person name="Solano J."/>
            <person name="Bargiela R."/>
            <person name="Golyshina O.V."/>
            <person name="Manteca A."/>
            <person name="Ramos J.L."/>
            <person name="Gallego J.R."/>
            <person name="Llorente I."/>
            <person name="Martins Dos Santos V.A."/>
            <person name="Jensen O.N."/>
            <person name="Pelaez A.I."/>
            <person name="Sanchez J."/>
            <person name="Ferrer M."/>
        </authorList>
    </citation>
    <scope>NUCLEOTIDE SEQUENCE</scope>
</reference>
<accession>T0ZHF3</accession>
<dbReference type="SUPFAM" id="SSF53098">
    <property type="entry name" value="Ribonuclease H-like"/>
    <property type="match status" value="1"/>
</dbReference>
<dbReference type="EC" id="3.1.-.-" evidence="1"/>
<evidence type="ECO:0000313" key="1">
    <source>
        <dbReference type="EMBL" id="EQD28169.1"/>
    </source>
</evidence>
<dbReference type="EMBL" id="AUZX01015723">
    <property type="protein sequence ID" value="EQD28169.1"/>
    <property type="molecule type" value="Genomic_DNA"/>
</dbReference>
<keyword evidence="1" id="KW-0378">Hydrolase</keyword>